<gene>
    <name evidence="2" type="ORF">MBBAR_17c00140</name>
</gene>
<protein>
    <submittedName>
        <fullName evidence="2">Uncharacterized protein</fullName>
    </submittedName>
</protein>
<feature type="transmembrane region" description="Helical" evidence="1">
    <location>
        <begin position="6"/>
        <end position="26"/>
    </location>
</feature>
<keyword evidence="1" id="KW-1133">Transmembrane helix</keyword>
<evidence type="ECO:0000313" key="2">
    <source>
        <dbReference type="EMBL" id="OQD58374.1"/>
    </source>
</evidence>
<reference evidence="2 3" key="1">
    <citation type="submission" date="2014-12" db="EMBL/GenBank/DDBJ databases">
        <title>Genome sequence of Methanobrevibacter arboriphilicus DH1, DSM1125.</title>
        <authorList>
            <person name="Poehlein A."/>
            <person name="Thauer R.K."/>
            <person name="Seedorf H."/>
            <person name="Daniel R."/>
        </authorList>
    </citation>
    <scope>NUCLEOTIDE SEQUENCE [LARGE SCALE GENOMIC DNA]</scope>
    <source>
        <strain evidence="2 3">DH1</strain>
    </source>
</reference>
<organism evidence="2 3">
    <name type="scientific">Methanobrevibacter arboriphilus JCM 13429 = DSM 1125</name>
    <dbReference type="NCBI Taxonomy" id="1300164"/>
    <lineage>
        <taxon>Archaea</taxon>
        <taxon>Methanobacteriati</taxon>
        <taxon>Methanobacteriota</taxon>
        <taxon>Methanomada group</taxon>
        <taxon>Methanobacteria</taxon>
        <taxon>Methanobacteriales</taxon>
        <taxon>Methanobacteriaceae</taxon>
        <taxon>Methanobrevibacter</taxon>
    </lineage>
</organism>
<feature type="transmembrane region" description="Helical" evidence="1">
    <location>
        <begin position="94"/>
        <end position="116"/>
    </location>
</feature>
<keyword evidence="1" id="KW-0472">Membrane</keyword>
<feature type="transmembrane region" description="Helical" evidence="1">
    <location>
        <begin position="288"/>
        <end position="308"/>
    </location>
</feature>
<dbReference type="Proteomes" id="UP000191661">
    <property type="component" value="Unassembled WGS sequence"/>
</dbReference>
<keyword evidence="3" id="KW-1185">Reference proteome</keyword>
<dbReference type="OrthoDB" id="81523at2157"/>
<dbReference type="AlphaFoldDB" id="A0A1V6N155"/>
<feature type="transmembrane region" description="Helical" evidence="1">
    <location>
        <begin position="149"/>
        <end position="169"/>
    </location>
</feature>
<sequence>MKIDKYTLFGIFFIFIAVSIFFTDVFNPFIRPITHLFLMGSSKGKDILFFLILGIFLIFSQLFEYNGNFRENKYIKKIIANKSLSIFKLENNTYIKFSIFLVLVTAILGLIMELIIRSQMGISPFTIFVAMDPTPTTTSILHSHIYKSVIGGIIGFILSNLSLGVPIGVNTGDSLYQYVPKLANIIIIVLPILFLSQLSSMKNRLAPSRLILIFASTIGLIGIFDGGLFSVPCAGAIYGMLLIYFDGNAFDYYTIRLSNKLHITNNDEEYMEKIRNKVNFSYKSFKRYIPHIFLALIILTAISISIIGTNTENYEINIINQTSSLTELNNALSDYSVISIENNNNSNNSNKINSNNINSNNINADNTKNGNTDNINNGNNINNKINNNNDKKTLILISPKYNEMELLNSLTKSLKNQGDAFSMSWNFYSYINSNNTNLTNNE</sequence>
<evidence type="ECO:0000256" key="1">
    <source>
        <dbReference type="SAM" id="Phobius"/>
    </source>
</evidence>
<feature type="transmembrane region" description="Helical" evidence="1">
    <location>
        <begin position="175"/>
        <end position="198"/>
    </location>
</feature>
<dbReference type="RefSeq" id="WP_080460716.1">
    <property type="nucleotide sequence ID" value="NZ_JXMW01000017.1"/>
</dbReference>
<accession>A0A1V6N155</accession>
<name>A0A1V6N155_METAZ</name>
<evidence type="ECO:0000313" key="3">
    <source>
        <dbReference type="Proteomes" id="UP000191661"/>
    </source>
</evidence>
<comment type="caution">
    <text evidence="2">The sequence shown here is derived from an EMBL/GenBank/DDBJ whole genome shotgun (WGS) entry which is preliminary data.</text>
</comment>
<keyword evidence="1" id="KW-0812">Transmembrane</keyword>
<dbReference type="EMBL" id="JXMW01000017">
    <property type="protein sequence ID" value="OQD58374.1"/>
    <property type="molecule type" value="Genomic_DNA"/>
</dbReference>
<feature type="transmembrane region" description="Helical" evidence="1">
    <location>
        <begin position="210"/>
        <end position="229"/>
    </location>
</feature>
<feature type="transmembrane region" description="Helical" evidence="1">
    <location>
        <begin position="47"/>
        <end position="63"/>
    </location>
</feature>
<proteinExistence type="predicted"/>